<accession>A0A0F7VKG8</accession>
<dbReference type="Pfam" id="PF13833">
    <property type="entry name" value="EF-hand_8"/>
    <property type="match status" value="1"/>
</dbReference>
<evidence type="ECO:0000256" key="4">
    <source>
        <dbReference type="ARBA" id="ARBA00022737"/>
    </source>
</evidence>
<evidence type="ECO:0000313" key="9">
    <source>
        <dbReference type="EMBL" id="CFW94202.1"/>
    </source>
</evidence>
<dbReference type="GO" id="GO:0008048">
    <property type="term" value="F:calcium sensitive guanylate cyclase activator activity"/>
    <property type="evidence" value="ECO:0007669"/>
    <property type="project" value="TreeGrafter"/>
</dbReference>
<evidence type="ECO:0000256" key="2">
    <source>
        <dbReference type="ARBA" id="ARBA00022707"/>
    </source>
</evidence>
<comment type="similarity">
    <text evidence="1">Belongs to the recoverin family.</text>
</comment>
<sequence>MFPHYFSKTFFGHSQYTFDCSRVFRDITEKEAAATVEFVKGVLRVPKKCLAEIMGKHNSKLTREELEELEQLTNFNAKQLRQWYKDFIQDCPSGYMTKEEFKHIYGQFFPAGDPARFVDYVFNVFDIDKNGVITFKEFILAISITTRGTVEEKLNWAFSLYDFDSDGYVTREEMLDIVRAIHRMHGKVGDTTERDAAQDKVDRLFTKLDLDKDGKLSREEFCKGFKNDTWIIKALLMKSPLSSSNSSNSLAAQEPETAGRSSTCTASVGNGLH</sequence>
<keyword evidence="5" id="KW-0106">Calcium</keyword>
<dbReference type="PROSITE" id="PS00018">
    <property type="entry name" value="EF_HAND_1"/>
    <property type="match status" value="3"/>
</dbReference>
<protein>
    <submittedName>
        <fullName evidence="9">Csa-Recoverin3</fullName>
    </submittedName>
</protein>
<dbReference type="InterPro" id="IPR028846">
    <property type="entry name" value="Recoverin"/>
</dbReference>
<feature type="domain" description="EF-hand" evidence="8">
    <location>
        <begin position="196"/>
        <end position="231"/>
    </location>
</feature>
<keyword evidence="6" id="KW-0449">Lipoprotein</keyword>
<dbReference type="PRINTS" id="PR00450">
    <property type="entry name" value="RECOVERIN"/>
</dbReference>
<evidence type="ECO:0000256" key="1">
    <source>
        <dbReference type="ARBA" id="ARBA00006049"/>
    </source>
</evidence>
<dbReference type="PANTHER" id="PTHR23055">
    <property type="entry name" value="CALCIUM BINDING PROTEINS"/>
    <property type="match status" value="1"/>
</dbReference>
<evidence type="ECO:0000256" key="7">
    <source>
        <dbReference type="SAM" id="MobiDB-lite"/>
    </source>
</evidence>
<dbReference type="CDD" id="cd00051">
    <property type="entry name" value="EFh"/>
    <property type="match status" value="2"/>
</dbReference>
<feature type="compositionally biased region" description="Low complexity" evidence="7">
    <location>
        <begin position="241"/>
        <end position="250"/>
    </location>
</feature>
<dbReference type="Pfam" id="PF13499">
    <property type="entry name" value="EF-hand_7"/>
    <property type="match status" value="1"/>
</dbReference>
<proteinExistence type="evidence at transcript level"/>
<dbReference type="InterPro" id="IPR002048">
    <property type="entry name" value="EF_hand_dom"/>
</dbReference>
<organism evidence="9">
    <name type="scientific">Cupiennius salei</name>
    <name type="common">American wandering spider</name>
    <dbReference type="NCBI Taxonomy" id="6928"/>
    <lineage>
        <taxon>Eukaryota</taxon>
        <taxon>Metazoa</taxon>
        <taxon>Ecdysozoa</taxon>
        <taxon>Arthropoda</taxon>
        <taxon>Chelicerata</taxon>
        <taxon>Arachnida</taxon>
        <taxon>Araneae</taxon>
        <taxon>Araneomorphae</taxon>
        <taxon>Entelegynae</taxon>
        <taxon>Lycosoidea</taxon>
        <taxon>Ctenidae</taxon>
        <taxon>Cupiennius</taxon>
    </lineage>
</organism>
<dbReference type="GO" id="GO:0005509">
    <property type="term" value="F:calcium ion binding"/>
    <property type="evidence" value="ECO:0007669"/>
    <property type="project" value="InterPro"/>
</dbReference>
<evidence type="ECO:0000259" key="8">
    <source>
        <dbReference type="PROSITE" id="PS50222"/>
    </source>
</evidence>
<reference evidence="9" key="1">
    <citation type="submission" date="2015-03" db="EMBL/GenBank/DDBJ databases">
        <title>Different light-mediated pathways in the principle and secondary eyes of a spider and the eyes of an onychophoran.</title>
        <authorList>
            <person name="Samadi L."/>
            <person name="Schmid A."/>
            <person name="Eriksson B.J."/>
        </authorList>
    </citation>
    <scope>NUCLEOTIDE SEQUENCE</scope>
    <source>
        <strain evidence="9">Cs3</strain>
    </source>
</reference>
<evidence type="ECO:0000256" key="6">
    <source>
        <dbReference type="ARBA" id="ARBA00023288"/>
    </source>
</evidence>
<name>A0A0F7VKG8_CUPSA</name>
<gene>
    <name evidence="9" type="primary">Csa-Recoverin3</name>
</gene>
<dbReference type="InterPro" id="IPR018247">
    <property type="entry name" value="EF_Hand_1_Ca_BS"/>
</dbReference>
<dbReference type="PANTHER" id="PTHR23055:SF198">
    <property type="entry name" value="NEURONAL CALCIUM SENSOR 1"/>
    <property type="match status" value="1"/>
</dbReference>
<evidence type="ECO:0000256" key="5">
    <source>
        <dbReference type="ARBA" id="ARBA00022837"/>
    </source>
</evidence>
<dbReference type="SUPFAM" id="SSF47473">
    <property type="entry name" value="EF-hand"/>
    <property type="match status" value="1"/>
</dbReference>
<dbReference type="EMBL" id="LN830693">
    <property type="protein sequence ID" value="CFW94202.1"/>
    <property type="molecule type" value="mRNA"/>
</dbReference>
<feature type="region of interest" description="Disordered" evidence="7">
    <location>
        <begin position="241"/>
        <end position="273"/>
    </location>
</feature>
<dbReference type="FunFam" id="1.10.238.10:FF:000009">
    <property type="entry name" value="Visinin-like protein 1"/>
    <property type="match status" value="1"/>
</dbReference>
<dbReference type="PROSITE" id="PS50222">
    <property type="entry name" value="EF_HAND_2"/>
    <property type="match status" value="3"/>
</dbReference>
<feature type="domain" description="EF-hand" evidence="8">
    <location>
        <begin position="149"/>
        <end position="184"/>
    </location>
</feature>
<dbReference type="Gene3D" id="1.10.238.10">
    <property type="entry name" value="EF-hand"/>
    <property type="match status" value="1"/>
</dbReference>
<feature type="non-terminal residue" evidence="9">
    <location>
        <position position="1"/>
    </location>
</feature>
<dbReference type="SMART" id="SM00054">
    <property type="entry name" value="EFh"/>
    <property type="match status" value="3"/>
</dbReference>
<keyword evidence="4" id="KW-0677">Repeat</keyword>
<evidence type="ECO:0000256" key="3">
    <source>
        <dbReference type="ARBA" id="ARBA00022723"/>
    </source>
</evidence>
<dbReference type="AlphaFoldDB" id="A0A0F7VKG8"/>
<keyword evidence="3" id="KW-0479">Metal-binding</keyword>
<keyword evidence="2" id="KW-0519">Myristate</keyword>
<feature type="compositionally biased region" description="Polar residues" evidence="7">
    <location>
        <begin position="259"/>
        <end position="273"/>
    </location>
</feature>
<feature type="domain" description="EF-hand" evidence="8">
    <location>
        <begin position="113"/>
        <end position="148"/>
    </location>
</feature>
<dbReference type="InterPro" id="IPR011992">
    <property type="entry name" value="EF-hand-dom_pair"/>
</dbReference>